<feature type="transmembrane region" description="Helical" evidence="1">
    <location>
        <begin position="822"/>
        <end position="843"/>
    </location>
</feature>
<protein>
    <recommendedName>
        <fullName evidence="4">Bacterial membrane protein YfhO</fullName>
    </recommendedName>
</protein>
<dbReference type="Pfam" id="PF09586">
    <property type="entry name" value="YfhO"/>
    <property type="match status" value="1"/>
</dbReference>
<dbReference type="EMBL" id="PUFP01000018">
    <property type="protein sequence ID" value="TDG80248.1"/>
    <property type="molecule type" value="Genomic_DNA"/>
</dbReference>
<dbReference type="PANTHER" id="PTHR38454">
    <property type="entry name" value="INTEGRAL MEMBRANE PROTEIN-RELATED"/>
    <property type="match status" value="1"/>
</dbReference>
<keyword evidence="1" id="KW-0812">Transmembrane</keyword>
<organism evidence="2 3">
    <name type="scientific">Lentilactobacillus buchneri DSM 20057</name>
    <dbReference type="NCBI Taxonomy" id="1423728"/>
    <lineage>
        <taxon>Bacteria</taxon>
        <taxon>Bacillati</taxon>
        <taxon>Bacillota</taxon>
        <taxon>Bacilli</taxon>
        <taxon>Lactobacillales</taxon>
        <taxon>Lactobacillaceae</taxon>
        <taxon>Lentilactobacillus</taxon>
    </lineage>
</organism>
<comment type="caution">
    <text evidence="2">The sequence shown here is derived from an EMBL/GenBank/DDBJ whole genome shotgun (WGS) entry which is preliminary data.</text>
</comment>
<feature type="transmembrane region" description="Helical" evidence="1">
    <location>
        <begin position="12"/>
        <end position="31"/>
    </location>
</feature>
<name>A0A4R5NSZ2_LENBU</name>
<feature type="transmembrane region" description="Helical" evidence="1">
    <location>
        <begin position="435"/>
        <end position="454"/>
    </location>
</feature>
<keyword evidence="1" id="KW-1133">Transmembrane helix</keyword>
<feature type="transmembrane region" description="Helical" evidence="1">
    <location>
        <begin position="140"/>
        <end position="160"/>
    </location>
</feature>
<evidence type="ECO:0000313" key="2">
    <source>
        <dbReference type="EMBL" id="TDG80248.1"/>
    </source>
</evidence>
<feature type="transmembrane region" description="Helical" evidence="1">
    <location>
        <begin position="304"/>
        <end position="324"/>
    </location>
</feature>
<feature type="transmembrane region" description="Helical" evidence="1">
    <location>
        <begin position="240"/>
        <end position="260"/>
    </location>
</feature>
<dbReference type="PANTHER" id="PTHR38454:SF1">
    <property type="entry name" value="INTEGRAL MEMBRANE PROTEIN"/>
    <property type="match status" value="1"/>
</dbReference>
<reference evidence="2 3" key="1">
    <citation type="journal article" date="2019" name="Appl. Microbiol. Biotechnol.">
        <title>Uncovering carbohydrate metabolism through a genotype-phenotype association study of 56 lactic acid bacteria genomes.</title>
        <authorList>
            <person name="Buron-Moles G."/>
            <person name="Chailyan A."/>
            <person name="Dolejs I."/>
            <person name="Forster J."/>
            <person name="Miks M.H."/>
        </authorList>
    </citation>
    <scope>NUCLEOTIDE SEQUENCE [LARGE SCALE GENOMIC DNA]</scope>
    <source>
        <strain evidence="2 3">ATCC 4005</strain>
    </source>
</reference>
<feature type="transmembrane region" description="Helical" evidence="1">
    <location>
        <begin position="336"/>
        <end position="356"/>
    </location>
</feature>
<evidence type="ECO:0008006" key="4">
    <source>
        <dbReference type="Google" id="ProtNLM"/>
    </source>
</evidence>
<dbReference type="AlphaFoldDB" id="A0A4R5NSZ2"/>
<evidence type="ECO:0000313" key="3">
    <source>
        <dbReference type="Proteomes" id="UP000295181"/>
    </source>
</evidence>
<keyword evidence="1" id="KW-0472">Membrane</keyword>
<evidence type="ECO:0000256" key="1">
    <source>
        <dbReference type="SAM" id="Phobius"/>
    </source>
</evidence>
<feature type="transmembrane region" description="Helical" evidence="1">
    <location>
        <begin position="368"/>
        <end position="386"/>
    </location>
</feature>
<dbReference type="GeneID" id="72460483"/>
<feature type="transmembrane region" description="Helical" evidence="1">
    <location>
        <begin position="186"/>
        <end position="213"/>
    </location>
</feature>
<dbReference type="InterPro" id="IPR018580">
    <property type="entry name" value="Uncharacterised_YfhO"/>
</dbReference>
<proteinExistence type="predicted"/>
<gene>
    <name evidence="2" type="ORF">C5L32_001673</name>
</gene>
<accession>A0A4R5NSZ2</accession>
<sequence>MNLKYTTRNILLIVALSAALTGVVLVMIFTVNQITPFGTHNLLVGDMSAQYVPFLTGFRNALLTGHFSLFSFSLGVGENIFPLITYYLLSPFNLLVLLFPTSQLPVAISWIFILKDMTIAATTCWFLARHFNRIHLLLPFFALAFSLCGFASANFVNIMWLDGLIYLPLICDGIDQIKAGKQSISLFVWLTAAIVSNYYIGYMLGLFTLIYAVETIIRTNDLHFSLITAISHNRQFITRFIFTEAASVMSSMVVLLPTMLGMLQTAKTSPSTTNSLAAAAKPQFGLEIFSQLGLGGQTYDNRLLHAPAIFSSLAIALLVIGYFFHPQIPRNHKLAVSVTAGILSLSMLIGPINLVWHMLNEPSGSPFRYSFLLSFVLISAAYEMLLATPQRLSFKAKLSTPTILAGLLIVGYLDIRLGRHVLTNDYLAVQPNSLNVLIVNLLLTVIFSYLLFTAVHPMQQLLIGTIVCLEMGTNFGYTLKSEPLPLQTSYETAYPRVDTIVSKTKTTDNQLYRIDQSHSQLAPIFKETYLGYNDPILFNYNGIQEYSSTLTESTRQSLKMIGLFSKNQRRISTAGSTAISDMLLGVKYQLNPAGKIEKNTSFAGIGFPVTNQFAHLQLTAGTLFTNLERILQRLTPSDQPYLVSESGTNPQRQTIRAREKYTLTIIPKLSGPLYFDTSDKLLDYSAIYVNHTRLKTIPNQLDKQYLVKLGTAKRGVPVNLQLTSKSQNTLHDSHFNSLNESQFSKVDQHLKQSAFTPTYTNDRLVGTAVRPNSQSEWLYTAIPYDPGWTATVNGQPVEPIKVLGNFTALPLTDQSNHIVMSYHVPGLLLGIILSLLGLLAFSWRQFRNLALRKDVSQQAPGDGTPSNGETY</sequence>
<dbReference type="Proteomes" id="UP000295181">
    <property type="component" value="Unassembled WGS sequence"/>
</dbReference>
<dbReference type="RefSeq" id="WP_056938787.1">
    <property type="nucleotide sequence ID" value="NZ_AZDM01000009.1"/>
</dbReference>